<evidence type="ECO:0008006" key="11">
    <source>
        <dbReference type="Google" id="ProtNLM"/>
    </source>
</evidence>
<feature type="chain" id="PRO_5002511577" description="Long-chain fatty acid transport protein" evidence="8">
    <location>
        <begin position="25"/>
        <end position="436"/>
    </location>
</feature>
<dbReference type="PANTHER" id="PTHR35093:SF8">
    <property type="entry name" value="OUTER MEMBRANE PROTEIN NMB0088-RELATED"/>
    <property type="match status" value="1"/>
</dbReference>
<gene>
    <name evidence="9" type="ORF">DB32_004799</name>
</gene>
<evidence type="ECO:0000256" key="4">
    <source>
        <dbReference type="ARBA" id="ARBA00022692"/>
    </source>
</evidence>
<dbReference type="InterPro" id="IPR005017">
    <property type="entry name" value="OMPP1/FadL/TodX"/>
</dbReference>
<keyword evidence="10" id="KW-1185">Reference proteome</keyword>
<keyword evidence="6" id="KW-0472">Membrane</keyword>
<dbReference type="KEGG" id="samy:DB32_004799"/>
<dbReference type="EMBL" id="CP011125">
    <property type="protein sequence ID" value="AKF07650.1"/>
    <property type="molecule type" value="Genomic_DNA"/>
</dbReference>
<keyword evidence="4" id="KW-0812">Transmembrane</keyword>
<evidence type="ECO:0000256" key="8">
    <source>
        <dbReference type="SAM" id="SignalP"/>
    </source>
</evidence>
<sequence length="436" mass="46900">MRRITTALAALLALLFGSAGTASATPQDLFGLGARTQGLALTGVSYAEDYEATFANPAGLGRARRRGIHVGLSAGAYDLHIDDERFPIDAARGMTIGATLPLPFHDVLQDRLVLGLGVYTPQQVLLRGNVRFPDVPQWPVIERAQSLGIVIGLGIDLHSTVLEGLRLGIGVSAIADVIGELDVRLDETASFSSTVETQLLATFAPLVGASYDVGEWSFGLVYRHELRAKMDLEIRTADLPVTLPVLTVGGIVQYDPGQLAGEVSWRPDPGLRVIANLTWRMWSQYPGAQTATSLSSLSAPDPEFSDTVSPRLAVEGTLRDRRATLHLRGGYALELSPAPDARLAPRRNPDGSAVMNDAVPVRYLDGDRHVVTAGLGLTWDLSARERVRFDLFGQAHFVVDRVHQILRTGAMEAPEGMGMRTGGVILVGGWTIALEF</sequence>
<protein>
    <recommendedName>
        <fullName evidence="11">Long-chain fatty acid transport protein</fullName>
    </recommendedName>
</protein>
<feature type="signal peptide" evidence="8">
    <location>
        <begin position="1"/>
        <end position="24"/>
    </location>
</feature>
<dbReference type="PANTHER" id="PTHR35093">
    <property type="entry name" value="OUTER MEMBRANE PROTEIN NMB0088-RELATED"/>
    <property type="match status" value="1"/>
</dbReference>
<evidence type="ECO:0000313" key="10">
    <source>
        <dbReference type="Proteomes" id="UP000034883"/>
    </source>
</evidence>
<dbReference type="OrthoDB" id="5487587at2"/>
<name>A0A0F6W507_9BACT</name>
<reference evidence="9 10" key="1">
    <citation type="submission" date="2015-03" db="EMBL/GenBank/DDBJ databases">
        <title>Genome assembly of Sandaracinus amylolyticus DSM 53668.</title>
        <authorList>
            <person name="Sharma G."/>
            <person name="Subramanian S."/>
        </authorList>
    </citation>
    <scope>NUCLEOTIDE SEQUENCE [LARGE SCALE GENOMIC DNA]</scope>
    <source>
        <strain evidence="9 10">DSM 53668</strain>
    </source>
</reference>
<evidence type="ECO:0000256" key="2">
    <source>
        <dbReference type="ARBA" id="ARBA00008163"/>
    </source>
</evidence>
<dbReference type="Gene3D" id="2.40.160.60">
    <property type="entry name" value="Outer membrane protein transport protein (OMPP1/FadL/TodX)"/>
    <property type="match status" value="1"/>
</dbReference>
<evidence type="ECO:0000256" key="7">
    <source>
        <dbReference type="ARBA" id="ARBA00023237"/>
    </source>
</evidence>
<dbReference type="RefSeq" id="WP_053234881.1">
    <property type="nucleotide sequence ID" value="NZ_CP011125.1"/>
</dbReference>
<evidence type="ECO:0000256" key="6">
    <source>
        <dbReference type="ARBA" id="ARBA00023136"/>
    </source>
</evidence>
<comment type="subcellular location">
    <subcellularLocation>
        <location evidence="1">Cell outer membrane</location>
        <topology evidence="1">Multi-pass membrane protein</topology>
    </subcellularLocation>
</comment>
<keyword evidence="5 8" id="KW-0732">Signal</keyword>
<keyword evidence="3" id="KW-1134">Transmembrane beta strand</keyword>
<evidence type="ECO:0000256" key="5">
    <source>
        <dbReference type="ARBA" id="ARBA00022729"/>
    </source>
</evidence>
<dbReference type="AlphaFoldDB" id="A0A0F6W507"/>
<dbReference type="GO" id="GO:0009279">
    <property type="term" value="C:cell outer membrane"/>
    <property type="evidence" value="ECO:0007669"/>
    <property type="project" value="UniProtKB-SubCell"/>
</dbReference>
<dbReference type="SUPFAM" id="SSF56935">
    <property type="entry name" value="Porins"/>
    <property type="match status" value="1"/>
</dbReference>
<organism evidence="9 10">
    <name type="scientific">Sandaracinus amylolyticus</name>
    <dbReference type="NCBI Taxonomy" id="927083"/>
    <lineage>
        <taxon>Bacteria</taxon>
        <taxon>Pseudomonadati</taxon>
        <taxon>Myxococcota</taxon>
        <taxon>Polyangia</taxon>
        <taxon>Polyangiales</taxon>
        <taxon>Sandaracinaceae</taxon>
        <taxon>Sandaracinus</taxon>
    </lineage>
</organism>
<dbReference type="GO" id="GO:0015483">
    <property type="term" value="F:long-chain fatty acid transporting porin activity"/>
    <property type="evidence" value="ECO:0007669"/>
    <property type="project" value="TreeGrafter"/>
</dbReference>
<evidence type="ECO:0000313" key="9">
    <source>
        <dbReference type="EMBL" id="AKF07650.1"/>
    </source>
</evidence>
<evidence type="ECO:0000256" key="3">
    <source>
        <dbReference type="ARBA" id="ARBA00022452"/>
    </source>
</evidence>
<dbReference type="Proteomes" id="UP000034883">
    <property type="component" value="Chromosome"/>
</dbReference>
<proteinExistence type="inferred from homology"/>
<comment type="similarity">
    <text evidence="2">Belongs to the OmpP1/FadL family.</text>
</comment>
<evidence type="ECO:0000256" key="1">
    <source>
        <dbReference type="ARBA" id="ARBA00004571"/>
    </source>
</evidence>
<keyword evidence="7" id="KW-0998">Cell outer membrane</keyword>
<dbReference type="STRING" id="927083.DB32_004799"/>
<accession>A0A0F6W507</accession>